<proteinExistence type="predicted"/>
<keyword evidence="2" id="KW-1185">Reference proteome</keyword>
<evidence type="ECO:0000313" key="2">
    <source>
        <dbReference type="Proteomes" id="UP000784294"/>
    </source>
</evidence>
<name>A0A3S5CQ14_9PLAT</name>
<evidence type="ECO:0000313" key="1">
    <source>
        <dbReference type="EMBL" id="VEL27071.1"/>
    </source>
</evidence>
<sequence length="97" mass="10663">MPGLAAMTSASRRGDHLLAPCHSHSFPLPPHPPSVSRVLPTHKIPSYKFSVAMNAQNKQDLVVTQLDKRFNHFRNASGNLDGARLFVVVSAGRQIEH</sequence>
<dbReference type="AlphaFoldDB" id="A0A3S5CQ14"/>
<comment type="caution">
    <text evidence="1">The sequence shown here is derived from an EMBL/GenBank/DDBJ whole genome shotgun (WGS) entry which is preliminary data.</text>
</comment>
<reference evidence="1" key="1">
    <citation type="submission" date="2018-11" db="EMBL/GenBank/DDBJ databases">
        <authorList>
            <consortium name="Pathogen Informatics"/>
        </authorList>
    </citation>
    <scope>NUCLEOTIDE SEQUENCE</scope>
</reference>
<protein>
    <submittedName>
        <fullName evidence="1">Uncharacterized protein</fullName>
    </submittedName>
</protein>
<gene>
    <name evidence="1" type="ORF">PXEA_LOCUS20511</name>
</gene>
<dbReference type="EMBL" id="CAAALY010084670">
    <property type="protein sequence ID" value="VEL27071.1"/>
    <property type="molecule type" value="Genomic_DNA"/>
</dbReference>
<dbReference type="Proteomes" id="UP000784294">
    <property type="component" value="Unassembled WGS sequence"/>
</dbReference>
<organism evidence="1 2">
    <name type="scientific">Protopolystoma xenopodis</name>
    <dbReference type="NCBI Taxonomy" id="117903"/>
    <lineage>
        <taxon>Eukaryota</taxon>
        <taxon>Metazoa</taxon>
        <taxon>Spiralia</taxon>
        <taxon>Lophotrochozoa</taxon>
        <taxon>Platyhelminthes</taxon>
        <taxon>Monogenea</taxon>
        <taxon>Polyopisthocotylea</taxon>
        <taxon>Polystomatidea</taxon>
        <taxon>Polystomatidae</taxon>
        <taxon>Protopolystoma</taxon>
    </lineage>
</organism>
<accession>A0A3S5CQ14</accession>